<proteinExistence type="predicted"/>
<dbReference type="EMBL" id="FZOF01000032">
    <property type="protein sequence ID" value="SNT50439.1"/>
    <property type="molecule type" value="Genomic_DNA"/>
</dbReference>
<name>A0A239N8C6_9ACTN</name>
<evidence type="ECO:0000256" key="1">
    <source>
        <dbReference type="SAM" id="MobiDB-lite"/>
    </source>
</evidence>
<evidence type="ECO:0000313" key="4">
    <source>
        <dbReference type="Proteomes" id="UP000198280"/>
    </source>
</evidence>
<reference evidence="3 4" key="1">
    <citation type="submission" date="2017-06" db="EMBL/GenBank/DDBJ databases">
        <authorList>
            <person name="Kim H.J."/>
            <person name="Triplett B.A."/>
        </authorList>
    </citation>
    <scope>NUCLEOTIDE SEQUENCE [LARGE SCALE GENOMIC DNA]</scope>
    <source>
        <strain evidence="3 4">CGMCC 4.1858</strain>
    </source>
</reference>
<accession>A0A239N8C6</accession>
<dbReference type="Proteomes" id="UP000198280">
    <property type="component" value="Unassembled WGS sequence"/>
</dbReference>
<feature type="region of interest" description="Disordered" evidence="1">
    <location>
        <begin position="154"/>
        <end position="198"/>
    </location>
</feature>
<evidence type="ECO:0000313" key="3">
    <source>
        <dbReference type="EMBL" id="SNT50439.1"/>
    </source>
</evidence>
<feature type="chain" id="PRO_5038980394" description="GerMN domain-containing protein" evidence="2">
    <location>
        <begin position="22"/>
        <end position="198"/>
    </location>
</feature>
<protein>
    <recommendedName>
        <fullName evidence="5">GerMN domain-containing protein</fullName>
    </recommendedName>
</protein>
<dbReference type="PROSITE" id="PS51257">
    <property type="entry name" value="PROKAR_LIPOPROTEIN"/>
    <property type="match status" value="1"/>
</dbReference>
<sequence>MKRTRLAALTTGLAAALTLTACGVPPSGVIEAGEAATGMSSPAPRTANLVLVSLYFLQDGKLTVHARKTTAPASVEDAVRMLFAGPTVAERATVTTELPFLKVGPQVKSNSDSAVYVLLPKDVTPLSQPAMQQLACTVSNADVTLAALSSMAAVGGTGGSSAQPPATKPGSPARTVHAVGDGWSRTQTADSCPEAIRS</sequence>
<evidence type="ECO:0000256" key="2">
    <source>
        <dbReference type="SAM" id="SignalP"/>
    </source>
</evidence>
<keyword evidence="2" id="KW-0732">Signal</keyword>
<organism evidence="3 4">
    <name type="scientific">Actinacidiphila glaucinigra</name>
    <dbReference type="NCBI Taxonomy" id="235986"/>
    <lineage>
        <taxon>Bacteria</taxon>
        <taxon>Bacillati</taxon>
        <taxon>Actinomycetota</taxon>
        <taxon>Actinomycetes</taxon>
        <taxon>Kitasatosporales</taxon>
        <taxon>Streptomycetaceae</taxon>
        <taxon>Actinacidiphila</taxon>
    </lineage>
</organism>
<dbReference type="OrthoDB" id="4222562at2"/>
<evidence type="ECO:0008006" key="5">
    <source>
        <dbReference type="Google" id="ProtNLM"/>
    </source>
</evidence>
<dbReference type="AlphaFoldDB" id="A0A239N8C6"/>
<dbReference type="RefSeq" id="WP_089228405.1">
    <property type="nucleotide sequence ID" value="NZ_FZOF01000032.1"/>
</dbReference>
<feature type="signal peptide" evidence="2">
    <location>
        <begin position="1"/>
        <end position="21"/>
    </location>
</feature>
<keyword evidence="4" id="KW-1185">Reference proteome</keyword>
<gene>
    <name evidence="3" type="ORF">SAMN05216252_13212</name>
</gene>